<dbReference type="GO" id="GO:0007169">
    <property type="term" value="P:cell surface receptor protein tyrosine kinase signaling pathway"/>
    <property type="evidence" value="ECO:0007669"/>
    <property type="project" value="TreeGrafter"/>
</dbReference>
<evidence type="ECO:0000256" key="15">
    <source>
        <dbReference type="PROSITE-ProRule" id="PRU10141"/>
    </source>
</evidence>
<dbReference type="GO" id="GO:0043235">
    <property type="term" value="C:receptor complex"/>
    <property type="evidence" value="ECO:0007669"/>
    <property type="project" value="TreeGrafter"/>
</dbReference>
<evidence type="ECO:0000256" key="13">
    <source>
        <dbReference type="ARBA" id="ARBA00023180"/>
    </source>
</evidence>
<evidence type="ECO:0000256" key="3">
    <source>
        <dbReference type="ARBA" id="ARBA00022553"/>
    </source>
</evidence>
<keyword evidence="8 15" id="KW-0067">ATP-binding</keyword>
<dbReference type="Pfam" id="PF01833">
    <property type="entry name" value="TIG"/>
    <property type="match status" value="1"/>
</dbReference>
<proteinExistence type="predicted"/>
<comment type="catalytic activity">
    <reaction evidence="14">
        <text>L-tyrosyl-[protein] + ATP = O-phospho-L-tyrosyl-[protein] + ADP + H(+)</text>
        <dbReference type="Rhea" id="RHEA:10596"/>
        <dbReference type="Rhea" id="RHEA-COMP:10136"/>
        <dbReference type="Rhea" id="RHEA-COMP:20101"/>
        <dbReference type="ChEBI" id="CHEBI:15378"/>
        <dbReference type="ChEBI" id="CHEBI:30616"/>
        <dbReference type="ChEBI" id="CHEBI:46858"/>
        <dbReference type="ChEBI" id="CHEBI:61978"/>
        <dbReference type="ChEBI" id="CHEBI:456216"/>
        <dbReference type="EC" id="2.7.10.1"/>
    </reaction>
</comment>
<feature type="domain" description="Protein kinase" evidence="18">
    <location>
        <begin position="401"/>
        <end position="665"/>
    </location>
</feature>
<sequence length="744" mass="83991">IQPEAGPTEGGTTLRLKSSMITDTLTRDQLHVTIGGTECEIAHLRRLNFSCKTPAGKGGQPIVITIHDPEISKFRPYKVFGSGEFHTLFQYKNPQITSFEPTRGPEQGVQGTNLDASLTPMMSASHGNKDLEMTTACTVRQDGEEMVCLSHNIKDKVDVRQVETVHLYFKFDNNKVPEDHRKSYLTSFQYYPDPTFQPFAKKLFKQDVGTEEITFVGQQLNHGVLAKDIHIRIGGKPCPVIKIEDVMIKCKFNITGLKIGNGKRYGVVINIGSLTFRDSDIGYVEYFRTSSSSSISSAAVALIVILILLMIGIIVLVIFMKRQRCGFFKPKFDENHTIHYTADQGTSLIGAVGNPNSPNDYLEGGAYGGYNSNGNEQHAHIDEETLKLIENEHLLVDMECLTLADEIGKGNFGSVRRGFLTLPEQKGDILVAVKSLHNNNPRDIELQSFLQEALRMKDFNHPNVLALIGVCLNLDAMPLVVLPFMKHGDLLTYIRDEHNQPTIKDLIMFGIDIARGMDYLSSLKFVHRDLAARNCMLDEEFHVRVADFGLARDVYEKEYYSASNKKALLPVKWMAPECLEKGTYSAKSDVWSFGVVLWELMTRGLKPYPEVDNWDIARFLKAGRRMPHPNYCPDPLYEIMLECWQWLPAERPTFSQLVDEITSMVEQIEHKTGMIRRNIQSTYVNVNECNNYHYRDEVDLSEANGSGSRPLRSTFDGAEDVDGDREDDVFIAKEKEAHKKKLAV</sequence>
<dbReference type="InterPro" id="IPR000719">
    <property type="entry name" value="Prot_kinase_dom"/>
</dbReference>
<dbReference type="InterPro" id="IPR002909">
    <property type="entry name" value="IPT_dom"/>
</dbReference>
<feature type="region of interest" description="Disordered" evidence="16">
    <location>
        <begin position="701"/>
        <end position="722"/>
    </location>
</feature>
<keyword evidence="5 17" id="KW-0812">Transmembrane</keyword>
<dbReference type="SUPFAM" id="SSF56112">
    <property type="entry name" value="Protein kinase-like (PK-like)"/>
    <property type="match status" value="1"/>
</dbReference>
<dbReference type="Gene3D" id="2.60.40.10">
    <property type="entry name" value="Immunoglobulins"/>
    <property type="match status" value="1"/>
</dbReference>
<dbReference type="AlphaFoldDB" id="A0AAV4ID54"/>
<keyword evidence="6 15" id="KW-0547">Nucleotide-binding</keyword>
<dbReference type="GO" id="GO:0004714">
    <property type="term" value="F:transmembrane receptor protein tyrosine kinase activity"/>
    <property type="evidence" value="ECO:0007669"/>
    <property type="project" value="UniProtKB-EC"/>
</dbReference>
<keyword evidence="12 19" id="KW-0675">Receptor</keyword>
<dbReference type="InterPro" id="IPR014756">
    <property type="entry name" value="Ig_E-set"/>
</dbReference>
<evidence type="ECO:0000256" key="4">
    <source>
        <dbReference type="ARBA" id="ARBA00022679"/>
    </source>
</evidence>
<dbReference type="PANTHER" id="PTHR24416">
    <property type="entry name" value="TYROSINE-PROTEIN KINASE RECEPTOR"/>
    <property type="match status" value="1"/>
</dbReference>
<keyword evidence="3" id="KW-0597">Phosphoprotein</keyword>
<dbReference type="Proteomes" id="UP000762676">
    <property type="component" value="Unassembled WGS sequence"/>
</dbReference>
<keyword evidence="7" id="KW-0418">Kinase</keyword>
<accession>A0AAV4ID54</accession>
<comment type="caution">
    <text evidence="19">The sequence shown here is derived from an EMBL/GenBank/DDBJ whole genome shotgun (WGS) entry which is preliminary data.</text>
</comment>
<reference evidence="19 20" key="1">
    <citation type="journal article" date="2021" name="Elife">
        <title>Chloroplast acquisition without the gene transfer in kleptoplastic sea slugs, Plakobranchus ocellatus.</title>
        <authorList>
            <person name="Maeda T."/>
            <person name="Takahashi S."/>
            <person name="Yoshida T."/>
            <person name="Shimamura S."/>
            <person name="Takaki Y."/>
            <person name="Nagai Y."/>
            <person name="Toyoda A."/>
            <person name="Suzuki Y."/>
            <person name="Arimoto A."/>
            <person name="Ishii H."/>
            <person name="Satoh N."/>
            <person name="Nishiyama T."/>
            <person name="Hasebe M."/>
            <person name="Maruyama T."/>
            <person name="Minagawa J."/>
            <person name="Obokata J."/>
            <person name="Shigenobu S."/>
        </authorList>
    </citation>
    <scope>NUCLEOTIDE SEQUENCE [LARGE SCALE GENOMIC DNA]</scope>
</reference>
<evidence type="ECO:0000256" key="10">
    <source>
        <dbReference type="ARBA" id="ARBA00023136"/>
    </source>
</evidence>
<dbReference type="PROSITE" id="PS50011">
    <property type="entry name" value="PROTEIN_KINASE_DOM"/>
    <property type="match status" value="1"/>
</dbReference>
<feature type="transmembrane region" description="Helical" evidence="17">
    <location>
        <begin position="464"/>
        <end position="485"/>
    </location>
</feature>
<organism evidence="19 20">
    <name type="scientific">Elysia marginata</name>
    <dbReference type="NCBI Taxonomy" id="1093978"/>
    <lineage>
        <taxon>Eukaryota</taxon>
        <taxon>Metazoa</taxon>
        <taxon>Spiralia</taxon>
        <taxon>Lophotrochozoa</taxon>
        <taxon>Mollusca</taxon>
        <taxon>Gastropoda</taxon>
        <taxon>Heterobranchia</taxon>
        <taxon>Euthyneura</taxon>
        <taxon>Panpulmonata</taxon>
        <taxon>Sacoglossa</taxon>
        <taxon>Placobranchoidea</taxon>
        <taxon>Plakobranchidae</taxon>
        <taxon>Elysia</taxon>
    </lineage>
</organism>
<evidence type="ECO:0000256" key="7">
    <source>
        <dbReference type="ARBA" id="ARBA00022777"/>
    </source>
</evidence>
<evidence type="ECO:0000256" key="17">
    <source>
        <dbReference type="SAM" id="Phobius"/>
    </source>
</evidence>
<keyword evidence="9 17" id="KW-1133">Transmembrane helix</keyword>
<dbReference type="FunFam" id="1.10.510.10:FF:000554">
    <property type="entry name" value="Predicted protein"/>
    <property type="match status" value="1"/>
</dbReference>
<dbReference type="SUPFAM" id="SSF81296">
    <property type="entry name" value="E set domains"/>
    <property type="match status" value="1"/>
</dbReference>
<protein>
    <recommendedName>
        <fullName evidence="2">receptor protein-tyrosine kinase</fullName>
        <ecNumber evidence="2">2.7.10.1</ecNumber>
    </recommendedName>
</protein>
<feature type="transmembrane region" description="Helical" evidence="17">
    <location>
        <begin position="298"/>
        <end position="319"/>
    </location>
</feature>
<evidence type="ECO:0000256" key="5">
    <source>
        <dbReference type="ARBA" id="ARBA00022692"/>
    </source>
</evidence>
<dbReference type="Pfam" id="PF07714">
    <property type="entry name" value="PK_Tyr_Ser-Thr"/>
    <property type="match status" value="1"/>
</dbReference>
<dbReference type="GO" id="GO:0007399">
    <property type="term" value="P:nervous system development"/>
    <property type="evidence" value="ECO:0007669"/>
    <property type="project" value="TreeGrafter"/>
</dbReference>
<dbReference type="InterPro" id="IPR001245">
    <property type="entry name" value="Ser-Thr/Tyr_kinase_cat_dom"/>
</dbReference>
<dbReference type="PROSITE" id="PS00109">
    <property type="entry name" value="PROTEIN_KINASE_TYR"/>
    <property type="match status" value="1"/>
</dbReference>
<evidence type="ECO:0000256" key="6">
    <source>
        <dbReference type="ARBA" id="ARBA00022741"/>
    </source>
</evidence>
<dbReference type="InterPro" id="IPR013783">
    <property type="entry name" value="Ig-like_fold"/>
</dbReference>
<evidence type="ECO:0000256" key="16">
    <source>
        <dbReference type="SAM" id="MobiDB-lite"/>
    </source>
</evidence>
<name>A0AAV4ID54_9GAST</name>
<dbReference type="PROSITE" id="PS00107">
    <property type="entry name" value="PROTEIN_KINASE_ATP"/>
    <property type="match status" value="1"/>
</dbReference>
<feature type="non-terminal residue" evidence="19">
    <location>
        <position position="1"/>
    </location>
</feature>
<gene>
    <name evidence="19" type="ORF">ElyMa_004748700</name>
</gene>
<keyword evidence="10 17" id="KW-0472">Membrane</keyword>
<dbReference type="SMART" id="SM00219">
    <property type="entry name" value="TyrKc"/>
    <property type="match status" value="1"/>
</dbReference>
<dbReference type="EMBL" id="BMAT01009533">
    <property type="protein sequence ID" value="GFS08128.1"/>
    <property type="molecule type" value="Genomic_DNA"/>
</dbReference>
<dbReference type="EC" id="2.7.10.1" evidence="2"/>
<evidence type="ECO:0000256" key="2">
    <source>
        <dbReference type="ARBA" id="ARBA00011902"/>
    </source>
</evidence>
<dbReference type="GO" id="GO:0005886">
    <property type="term" value="C:plasma membrane"/>
    <property type="evidence" value="ECO:0007669"/>
    <property type="project" value="TreeGrafter"/>
</dbReference>
<dbReference type="InterPro" id="IPR008266">
    <property type="entry name" value="Tyr_kinase_AS"/>
</dbReference>
<dbReference type="Gene3D" id="1.10.510.10">
    <property type="entry name" value="Transferase(Phosphotransferase) domain 1"/>
    <property type="match status" value="1"/>
</dbReference>
<evidence type="ECO:0000256" key="12">
    <source>
        <dbReference type="ARBA" id="ARBA00023170"/>
    </source>
</evidence>
<evidence type="ECO:0000313" key="19">
    <source>
        <dbReference type="EMBL" id="GFS08128.1"/>
    </source>
</evidence>
<keyword evidence="13" id="KW-0325">Glycoprotein</keyword>
<dbReference type="CDD" id="cd00603">
    <property type="entry name" value="IPT_PCSR"/>
    <property type="match status" value="2"/>
</dbReference>
<evidence type="ECO:0000259" key="18">
    <source>
        <dbReference type="PROSITE" id="PS50011"/>
    </source>
</evidence>
<dbReference type="Gene3D" id="3.30.200.20">
    <property type="entry name" value="Phosphorylase Kinase, domain 1"/>
    <property type="match status" value="1"/>
</dbReference>
<dbReference type="InterPro" id="IPR020635">
    <property type="entry name" value="Tyr_kinase_cat_dom"/>
</dbReference>
<dbReference type="PANTHER" id="PTHR24416:SF564">
    <property type="entry name" value="MACROPHAGE-STIMULATING PROTEIN RECEPTOR"/>
    <property type="match status" value="1"/>
</dbReference>
<keyword evidence="4" id="KW-0808">Transferase</keyword>
<evidence type="ECO:0000256" key="11">
    <source>
        <dbReference type="ARBA" id="ARBA00023137"/>
    </source>
</evidence>
<evidence type="ECO:0000256" key="9">
    <source>
        <dbReference type="ARBA" id="ARBA00022989"/>
    </source>
</evidence>
<evidence type="ECO:0000256" key="8">
    <source>
        <dbReference type="ARBA" id="ARBA00022840"/>
    </source>
</evidence>
<keyword evidence="20" id="KW-1185">Reference proteome</keyword>
<evidence type="ECO:0000313" key="20">
    <source>
        <dbReference type="Proteomes" id="UP000762676"/>
    </source>
</evidence>
<evidence type="ECO:0000256" key="1">
    <source>
        <dbReference type="ARBA" id="ARBA00004167"/>
    </source>
</evidence>
<dbReference type="InterPro" id="IPR017441">
    <property type="entry name" value="Protein_kinase_ATP_BS"/>
</dbReference>
<evidence type="ECO:0000256" key="14">
    <source>
        <dbReference type="ARBA" id="ARBA00051243"/>
    </source>
</evidence>
<keyword evidence="11" id="KW-0829">Tyrosine-protein kinase</keyword>
<dbReference type="GO" id="GO:0005524">
    <property type="term" value="F:ATP binding"/>
    <property type="evidence" value="ECO:0007669"/>
    <property type="project" value="UniProtKB-UniRule"/>
</dbReference>
<dbReference type="GO" id="GO:0016477">
    <property type="term" value="P:cell migration"/>
    <property type="evidence" value="ECO:0007669"/>
    <property type="project" value="TreeGrafter"/>
</dbReference>
<dbReference type="PRINTS" id="PR00109">
    <property type="entry name" value="TYRKINASE"/>
</dbReference>
<feature type="binding site" evidence="15">
    <location>
        <position position="434"/>
    </location>
    <ligand>
        <name>ATP</name>
        <dbReference type="ChEBI" id="CHEBI:30616"/>
    </ligand>
</feature>
<dbReference type="InterPro" id="IPR050122">
    <property type="entry name" value="RTK"/>
</dbReference>
<comment type="subcellular location">
    <subcellularLocation>
        <location evidence="1">Membrane</location>
        <topology evidence="1">Single-pass membrane protein</topology>
    </subcellularLocation>
</comment>
<dbReference type="InterPro" id="IPR011009">
    <property type="entry name" value="Kinase-like_dom_sf"/>
</dbReference>